<comment type="caution">
    <text evidence="11">The sequence shown here is derived from an EMBL/GenBank/DDBJ whole genome shotgun (WGS) entry which is preliminary data.</text>
</comment>
<dbReference type="PROSITE" id="PS51379">
    <property type="entry name" value="4FE4S_FER_2"/>
    <property type="match status" value="3"/>
</dbReference>
<evidence type="ECO:0000313" key="12">
    <source>
        <dbReference type="Proteomes" id="UP000199318"/>
    </source>
</evidence>
<keyword evidence="4" id="KW-0004">4Fe-4S</keyword>
<dbReference type="Pfam" id="PF13247">
    <property type="entry name" value="Fer4_11"/>
    <property type="match status" value="1"/>
</dbReference>
<keyword evidence="5" id="KW-0479">Metal-binding</keyword>
<keyword evidence="7" id="KW-0249">Electron transport</keyword>
<sequence length="180" mass="20393">MGQLGFYYNLAECIGCKKCQVSCKDKNDLQTDELFREVYDFEGGSYPKPYIDHVTVSCNHCEQPKCVENCPTGAMHKREEDGVVVVDDEKCAGCKMCLWSCPYGAPTYLKDEGQVGKCDFCTDLIDEGEDPACVSSCPMRAIEWGEIEDLRAKHGAEKPQRYFPKWDENKPNVVVHQKTR</sequence>
<evidence type="ECO:0000256" key="5">
    <source>
        <dbReference type="ARBA" id="ARBA00022723"/>
    </source>
</evidence>
<dbReference type="RefSeq" id="WP_093071909.1">
    <property type="nucleotide sequence ID" value="NZ_FOGV01000003.1"/>
</dbReference>
<dbReference type="PROSITE" id="PS00198">
    <property type="entry name" value="4FE4S_FER_1"/>
    <property type="match status" value="1"/>
</dbReference>
<evidence type="ECO:0000256" key="6">
    <source>
        <dbReference type="ARBA" id="ARBA00022737"/>
    </source>
</evidence>
<dbReference type="GO" id="GO:0051539">
    <property type="term" value="F:4 iron, 4 sulfur cluster binding"/>
    <property type="evidence" value="ECO:0007669"/>
    <property type="project" value="UniProtKB-KW"/>
</dbReference>
<keyword evidence="9" id="KW-0411">Iron-sulfur</keyword>
<proteinExistence type="predicted"/>
<keyword evidence="3" id="KW-0813">Transport</keyword>
<dbReference type="STRING" id="1464123.SAMN05444126_10334"/>
<feature type="domain" description="4Fe-4S ferredoxin-type" evidence="10">
    <location>
        <begin position="4"/>
        <end position="34"/>
    </location>
</feature>
<name>A0A1H9QKR9_9BACI</name>
<dbReference type="GO" id="GO:0046872">
    <property type="term" value="F:metal ion binding"/>
    <property type="evidence" value="ECO:0007669"/>
    <property type="project" value="UniProtKB-KW"/>
</dbReference>
<dbReference type="PANTHER" id="PTHR43177">
    <property type="entry name" value="PROTEIN NRFC"/>
    <property type="match status" value="1"/>
</dbReference>
<dbReference type="NCBIfam" id="TIGR02951">
    <property type="entry name" value="DMSO_dmsB"/>
    <property type="match status" value="1"/>
</dbReference>
<accession>A0A1H9QKR9</accession>
<protein>
    <submittedName>
        <fullName evidence="11">Anaerobic dimethyl sulfoxide reductase subunit B (DMSO reductase iron-sulfur subunit)</fullName>
    </submittedName>
</protein>
<dbReference type="SUPFAM" id="SSF54862">
    <property type="entry name" value="4Fe-4S ferredoxins"/>
    <property type="match status" value="1"/>
</dbReference>
<dbReference type="Pfam" id="PF12800">
    <property type="entry name" value="Fer4_4"/>
    <property type="match status" value="1"/>
</dbReference>
<reference evidence="12" key="1">
    <citation type="submission" date="2016-10" db="EMBL/GenBank/DDBJ databases">
        <authorList>
            <person name="de Groot N.N."/>
        </authorList>
    </citation>
    <scope>NUCLEOTIDE SEQUENCE [LARGE SCALE GENOMIC DNA]</scope>
    <source>
        <strain evidence="12">10nlg</strain>
    </source>
</reference>
<feature type="domain" description="4Fe-4S ferredoxin-type" evidence="10">
    <location>
        <begin position="82"/>
        <end position="111"/>
    </location>
</feature>
<organism evidence="11 12">
    <name type="scientific">Salisediminibacterium halotolerans</name>
    <dbReference type="NCBI Taxonomy" id="517425"/>
    <lineage>
        <taxon>Bacteria</taxon>
        <taxon>Bacillati</taxon>
        <taxon>Bacillota</taxon>
        <taxon>Bacilli</taxon>
        <taxon>Bacillales</taxon>
        <taxon>Bacillaceae</taxon>
        <taxon>Salisediminibacterium</taxon>
    </lineage>
</organism>
<evidence type="ECO:0000256" key="8">
    <source>
        <dbReference type="ARBA" id="ARBA00023004"/>
    </source>
</evidence>
<gene>
    <name evidence="11" type="ORF">SAMN05444126_10334</name>
</gene>
<dbReference type="CDD" id="cd16371">
    <property type="entry name" value="DMSOR_beta_like"/>
    <property type="match status" value="1"/>
</dbReference>
<evidence type="ECO:0000256" key="1">
    <source>
        <dbReference type="ARBA" id="ARBA00001966"/>
    </source>
</evidence>
<comment type="cofactor">
    <cofactor evidence="1">
        <name>[4Fe-4S] cluster</name>
        <dbReference type="ChEBI" id="CHEBI:49883"/>
    </cofactor>
</comment>
<dbReference type="EMBL" id="FOGV01000003">
    <property type="protein sequence ID" value="SER60459.1"/>
    <property type="molecule type" value="Genomic_DNA"/>
</dbReference>
<keyword evidence="8" id="KW-0408">Iron</keyword>
<evidence type="ECO:0000259" key="10">
    <source>
        <dbReference type="PROSITE" id="PS51379"/>
    </source>
</evidence>
<evidence type="ECO:0000256" key="3">
    <source>
        <dbReference type="ARBA" id="ARBA00022448"/>
    </source>
</evidence>
<dbReference type="Gene3D" id="3.30.70.20">
    <property type="match status" value="2"/>
</dbReference>
<dbReference type="InterPro" id="IPR014297">
    <property type="entry name" value="DMSO_DmsB"/>
</dbReference>
<dbReference type="Proteomes" id="UP000199318">
    <property type="component" value="Unassembled WGS sequence"/>
</dbReference>
<dbReference type="InterPro" id="IPR050954">
    <property type="entry name" value="ET_IronSulfur_Cluster-Binding"/>
</dbReference>
<evidence type="ECO:0000256" key="2">
    <source>
        <dbReference type="ARBA" id="ARBA00003584"/>
    </source>
</evidence>
<evidence type="ECO:0000313" key="11">
    <source>
        <dbReference type="EMBL" id="SER60459.1"/>
    </source>
</evidence>
<feature type="domain" description="4Fe-4S ferredoxin-type" evidence="10">
    <location>
        <begin position="47"/>
        <end position="80"/>
    </location>
</feature>
<dbReference type="AlphaFoldDB" id="A0A1H9QKR9"/>
<evidence type="ECO:0000256" key="9">
    <source>
        <dbReference type="ARBA" id="ARBA00023014"/>
    </source>
</evidence>
<dbReference type="InterPro" id="IPR017896">
    <property type="entry name" value="4Fe4S_Fe-S-bd"/>
</dbReference>
<dbReference type="PANTHER" id="PTHR43177:SF5">
    <property type="entry name" value="ANAEROBIC DIMETHYL SULFOXIDE REDUCTASE CHAIN B-RELATED"/>
    <property type="match status" value="1"/>
</dbReference>
<keyword evidence="6" id="KW-0677">Repeat</keyword>
<evidence type="ECO:0000256" key="7">
    <source>
        <dbReference type="ARBA" id="ARBA00022982"/>
    </source>
</evidence>
<evidence type="ECO:0000256" key="4">
    <source>
        <dbReference type="ARBA" id="ARBA00022485"/>
    </source>
</evidence>
<dbReference type="OrthoDB" id="9779457at2"/>
<comment type="function">
    <text evidence="2">Electron transfer subunit of the terminal reductase during anaerobic growth on various sulfoxide and N-oxide compounds.</text>
</comment>
<keyword evidence="12" id="KW-1185">Reference proteome</keyword>
<dbReference type="InterPro" id="IPR017900">
    <property type="entry name" value="4Fe4S_Fe_S_CS"/>
</dbReference>